<comment type="caution">
    <text evidence="2">The sequence shown here is derived from an EMBL/GenBank/DDBJ whole genome shotgun (WGS) entry which is preliminary data.</text>
</comment>
<organism evidence="2 3">
    <name type="scientific">Funneliformis geosporum</name>
    <dbReference type="NCBI Taxonomy" id="1117311"/>
    <lineage>
        <taxon>Eukaryota</taxon>
        <taxon>Fungi</taxon>
        <taxon>Fungi incertae sedis</taxon>
        <taxon>Mucoromycota</taxon>
        <taxon>Glomeromycotina</taxon>
        <taxon>Glomeromycetes</taxon>
        <taxon>Glomerales</taxon>
        <taxon>Glomeraceae</taxon>
        <taxon>Funneliformis</taxon>
    </lineage>
</organism>
<evidence type="ECO:0000256" key="1">
    <source>
        <dbReference type="SAM" id="Phobius"/>
    </source>
</evidence>
<name>A0A9W4SBU7_9GLOM</name>
<dbReference type="EMBL" id="CAMKVN010000046">
    <property type="protein sequence ID" value="CAI2162671.1"/>
    <property type="molecule type" value="Genomic_DNA"/>
</dbReference>
<feature type="transmembrane region" description="Helical" evidence="1">
    <location>
        <begin position="88"/>
        <end position="108"/>
    </location>
</feature>
<evidence type="ECO:0000313" key="3">
    <source>
        <dbReference type="Proteomes" id="UP001153678"/>
    </source>
</evidence>
<keyword evidence="1" id="KW-1133">Transmembrane helix</keyword>
<dbReference type="Proteomes" id="UP001153678">
    <property type="component" value="Unassembled WGS sequence"/>
</dbReference>
<sequence>MEVLLMAQKQIVLLGDILASFEKELNRAKRSLKTKLSEEEVENICQLKIELTKTEIELENRLEVKAGISLRKIIPKPMIATTKRLAKNILRGNGWFCSLGAVGLALFWEDF</sequence>
<keyword evidence="1" id="KW-0472">Membrane</keyword>
<dbReference type="AlphaFoldDB" id="A0A9W4SBU7"/>
<gene>
    <name evidence="2" type="ORF">FWILDA_LOCUS677</name>
</gene>
<accession>A0A9W4SBU7</accession>
<reference evidence="2" key="1">
    <citation type="submission" date="2022-08" db="EMBL/GenBank/DDBJ databases">
        <authorList>
            <person name="Kallberg Y."/>
            <person name="Tangrot J."/>
            <person name="Rosling A."/>
        </authorList>
    </citation>
    <scope>NUCLEOTIDE SEQUENCE</scope>
    <source>
        <strain evidence="2">Wild A</strain>
    </source>
</reference>
<keyword evidence="3" id="KW-1185">Reference proteome</keyword>
<evidence type="ECO:0000313" key="2">
    <source>
        <dbReference type="EMBL" id="CAI2162671.1"/>
    </source>
</evidence>
<protein>
    <submittedName>
        <fullName evidence="2">6816_t:CDS:1</fullName>
    </submittedName>
</protein>
<proteinExistence type="predicted"/>
<keyword evidence="1" id="KW-0812">Transmembrane</keyword>